<proteinExistence type="predicted"/>
<organism evidence="2 3">
    <name type="scientific">Stieleria marina</name>
    <dbReference type="NCBI Taxonomy" id="1930275"/>
    <lineage>
        <taxon>Bacteria</taxon>
        <taxon>Pseudomonadati</taxon>
        <taxon>Planctomycetota</taxon>
        <taxon>Planctomycetia</taxon>
        <taxon>Pirellulales</taxon>
        <taxon>Pirellulaceae</taxon>
        <taxon>Stieleria</taxon>
    </lineage>
</organism>
<feature type="region of interest" description="Disordered" evidence="1">
    <location>
        <begin position="172"/>
        <end position="219"/>
    </location>
</feature>
<sequence>MVGNKATADRRFSKREPWNNRTAAHLRIGRRIAKQLIPNVARIAIFFTALAAISHRAATPCAAQEISDKQVRASGETVYRWNIGDAQASLFEGNCTVEHDGKSATAQSVLIVSDGPPGRVRIRAVIDKGRSNANQKPNVVTFLTADEPRLNSRGYRGAPKETPDLLRYLPDLNPQNSLASNAPADAKSSGMVAPAFQATPSPRGTNPGGIAPGNGPSNVAQVQFESTAPLEGETLQYAIPLEPPALSMPNLQAPIRSGGSIQNSFAPPILSAPNSGLMIDTPPNSPTTFADGATTGGWLFTVGGGTRSVEILARSASMPPQITATNRPESNETIVVARGGVTVLVRDVTAQAPDGRMMDLGTISLSADRIVAWMPTFADILRNNEQLSQSDGELYLEGDIVFRQGNQIIYAESMYYNVSQEKGVVLDAEAIITVPEYEGVVRLKADVMQQIASGDFVAFDAALTSSRLGVPRYWLQSQQLRLNQRSRTIVDPITRQSSVKRESFVSSNDNFVYFGGVPIMYWPRFAAKLEIPTFYLTDAKIQSDSAFGDQVLLDFNVFQLLGMEGAPDGLEWELSTDYFSDRGPAIGTNFQYRTPGFLGVAGPTNGFFDAWIIDDKGKDRLGLDRLALEPEKQTRGRALWRHRQYLKNDFEMIAELGWLSDRNFLEQYLENEWDQEKDHETAVRLRKYLGNNLIDLSAQLQVNDFYTETEQLPSLDHYLIGGSLGNLINWNMHNRVAYAKLNVADDPTNAAEAAEYSALPGETAAKGVIASTQHEISMPLPVGPINIVPFLSGEASHYGEAADGESLTRLLGQTGIRASLMMSKIDPTIQSSLLNVRGLAHKMEWTAEYFYADSDTDLDELPYYDPLDDNAQEQFRRRFIGDTFMAAALPSRFDPRTYAFRHGLQRNVTNPSDVIADDLQQMRLGNHQRWQTKRGLPGRERIVDLMRFDTDLILFPDADRDNFGETIGPALYDFQYHLGDRFSLLSDGYFDFFNDGLRSISAGVRASRPGMGDWYVGLLSLEGPISSTVLRTSMDYRVNEKWILSGATAYDFGEAGNIGQSLGITRIGESLLVQMALNIDTGRDNVGVGFSVEPRFWPGKKLGRLGGQLIRPPGVEGLE</sequence>
<dbReference type="Proteomes" id="UP000319817">
    <property type="component" value="Chromosome"/>
</dbReference>
<evidence type="ECO:0000313" key="2">
    <source>
        <dbReference type="EMBL" id="QDT13266.1"/>
    </source>
</evidence>
<name>A0A517P1L5_9BACT</name>
<protein>
    <submittedName>
        <fullName evidence="2">LPS-assembly protein LptD</fullName>
    </submittedName>
</protein>
<accession>A0A517P1L5</accession>
<dbReference type="EMBL" id="CP036526">
    <property type="protein sequence ID" value="QDT13266.1"/>
    <property type="molecule type" value="Genomic_DNA"/>
</dbReference>
<dbReference type="GO" id="GO:0009279">
    <property type="term" value="C:cell outer membrane"/>
    <property type="evidence" value="ECO:0007669"/>
    <property type="project" value="TreeGrafter"/>
</dbReference>
<evidence type="ECO:0000256" key="1">
    <source>
        <dbReference type="SAM" id="MobiDB-lite"/>
    </source>
</evidence>
<gene>
    <name evidence="2" type="primary">lptD</name>
    <name evidence="2" type="ORF">K239x_52840</name>
</gene>
<reference evidence="2 3" key="1">
    <citation type="submission" date="2019-02" db="EMBL/GenBank/DDBJ databases">
        <title>Deep-cultivation of Planctomycetes and their phenomic and genomic characterization uncovers novel biology.</title>
        <authorList>
            <person name="Wiegand S."/>
            <person name="Jogler M."/>
            <person name="Boedeker C."/>
            <person name="Pinto D."/>
            <person name="Vollmers J."/>
            <person name="Rivas-Marin E."/>
            <person name="Kohn T."/>
            <person name="Peeters S.H."/>
            <person name="Heuer A."/>
            <person name="Rast P."/>
            <person name="Oberbeckmann S."/>
            <person name="Bunk B."/>
            <person name="Jeske O."/>
            <person name="Meyerdierks A."/>
            <person name="Storesund J.E."/>
            <person name="Kallscheuer N."/>
            <person name="Luecker S."/>
            <person name="Lage O.M."/>
            <person name="Pohl T."/>
            <person name="Merkel B.J."/>
            <person name="Hornburger P."/>
            <person name="Mueller R.-W."/>
            <person name="Bruemmer F."/>
            <person name="Labrenz M."/>
            <person name="Spormann A.M."/>
            <person name="Op den Camp H."/>
            <person name="Overmann J."/>
            <person name="Amann R."/>
            <person name="Jetten M.S.M."/>
            <person name="Mascher T."/>
            <person name="Medema M.H."/>
            <person name="Devos D.P."/>
            <person name="Kaster A.-K."/>
            <person name="Ovreas L."/>
            <person name="Rohde M."/>
            <person name="Galperin M.Y."/>
            <person name="Jogler C."/>
        </authorList>
    </citation>
    <scope>NUCLEOTIDE SEQUENCE [LARGE SCALE GENOMIC DNA]</scope>
    <source>
        <strain evidence="2 3">K23_9</strain>
    </source>
</reference>
<dbReference type="PANTHER" id="PTHR30189">
    <property type="entry name" value="LPS-ASSEMBLY PROTEIN"/>
    <property type="match status" value="1"/>
</dbReference>
<dbReference type="PANTHER" id="PTHR30189:SF1">
    <property type="entry name" value="LPS-ASSEMBLY PROTEIN LPTD"/>
    <property type="match status" value="1"/>
</dbReference>
<keyword evidence="3" id="KW-1185">Reference proteome</keyword>
<evidence type="ECO:0000313" key="3">
    <source>
        <dbReference type="Proteomes" id="UP000319817"/>
    </source>
</evidence>
<dbReference type="GO" id="GO:1990351">
    <property type="term" value="C:transporter complex"/>
    <property type="evidence" value="ECO:0007669"/>
    <property type="project" value="TreeGrafter"/>
</dbReference>
<dbReference type="InterPro" id="IPR050218">
    <property type="entry name" value="LptD"/>
</dbReference>
<dbReference type="AlphaFoldDB" id="A0A517P1L5"/>